<dbReference type="EC" id="2.5.1.75" evidence="6"/>
<dbReference type="SUPFAM" id="SSF52540">
    <property type="entry name" value="P-loop containing nucleoside triphosphate hydrolases"/>
    <property type="match status" value="1"/>
</dbReference>
<dbReference type="InterPro" id="IPR027417">
    <property type="entry name" value="P-loop_NTPase"/>
</dbReference>
<sequence length="342" mass="38070">MNISTSACACACACKQELPLVSFQKGSLMMESLFHHRNNSNKDKVVVIMGATGAGKTKLAIDVAKHFQPAEIVNSDKMQVYKGLDITTNKVTEEECGGVPHHLLGTVDPYINFSANDFCRYATLAIDSIVEKNGLPIIAGGSNSYLDALVNHYPEFRLRYQCCFLWVDVALPVLHSSLQARVDRMIEAGQVNEVRDFFDPSVTDYTKGIRRAIGVPEFDDFLRAEANGRLDERTKQRLLQAAIARLKINNCTLANRQIQKIHRLHAFWKRNMHRLDATEVFRGSRDAWRDHVLAKTLIILHKFLYGEKKTPHVVPAGIVSAKDVIAAAAVLSSPPVAMAATR</sequence>
<comment type="caution">
    <text evidence="6">The sequence shown here is derived from an EMBL/GenBank/DDBJ whole genome shotgun (WGS) entry which is preliminary data.</text>
</comment>
<dbReference type="Gene3D" id="1.10.287.890">
    <property type="entry name" value="Crystal structure of tRNA isopentenylpyrophosphate transferase (bh2366) domain"/>
    <property type="match status" value="1"/>
</dbReference>
<dbReference type="SMR" id="A0A445GRV6"/>
<name>A0A445GRV6_GLYSO</name>
<evidence type="ECO:0000256" key="1">
    <source>
        <dbReference type="ARBA" id="ARBA00005842"/>
    </source>
</evidence>
<dbReference type="GO" id="GO:0005739">
    <property type="term" value="C:mitochondrion"/>
    <property type="evidence" value="ECO:0007669"/>
    <property type="project" value="TreeGrafter"/>
</dbReference>
<gene>
    <name evidence="6" type="ORF">D0Y65_040511</name>
</gene>
<evidence type="ECO:0000256" key="2">
    <source>
        <dbReference type="ARBA" id="ARBA00022679"/>
    </source>
</evidence>
<protein>
    <submittedName>
        <fullName evidence="6">Adenylate isopentenyltransferase 5, chloroplastic</fullName>
        <ecNumber evidence="6">2.5.1.75</ecNumber>
    </submittedName>
</protein>
<dbReference type="Pfam" id="PF01715">
    <property type="entry name" value="IPPT"/>
    <property type="match status" value="2"/>
</dbReference>
<dbReference type="Proteomes" id="UP000289340">
    <property type="component" value="Chromosome 15"/>
</dbReference>
<keyword evidence="3" id="KW-0203">Cytokinin biosynthesis</keyword>
<reference evidence="6 7" key="1">
    <citation type="submission" date="2018-09" db="EMBL/GenBank/DDBJ databases">
        <title>A high-quality reference genome of wild soybean provides a powerful tool to mine soybean genomes.</title>
        <authorList>
            <person name="Xie M."/>
            <person name="Chung C.Y.L."/>
            <person name="Li M.-W."/>
            <person name="Wong F.-L."/>
            <person name="Chan T.-F."/>
            <person name="Lam H.-M."/>
        </authorList>
    </citation>
    <scope>NUCLEOTIDE SEQUENCE [LARGE SCALE GENOMIC DNA]</scope>
    <source>
        <strain evidence="7">cv. W05</strain>
        <tissue evidence="6">Hypocotyl of etiolated seedlings</tissue>
    </source>
</reference>
<dbReference type="Gramene" id="XM_028347525.1">
    <property type="protein sequence ID" value="XP_028203326.1"/>
    <property type="gene ID" value="LOC114387352"/>
</dbReference>
<dbReference type="AlphaFoldDB" id="A0A445GRV6"/>
<dbReference type="PANTHER" id="PTHR11088">
    <property type="entry name" value="TRNA DIMETHYLALLYLTRANSFERASE"/>
    <property type="match status" value="1"/>
</dbReference>
<accession>A0A445GRV6</accession>
<evidence type="ECO:0000256" key="3">
    <source>
        <dbReference type="ARBA" id="ARBA00022712"/>
    </source>
</evidence>
<dbReference type="PANTHER" id="PTHR11088:SF92">
    <property type="entry name" value="ADENYLATE ISOPENTENYLTRANSFERASE"/>
    <property type="match status" value="1"/>
</dbReference>
<evidence type="ECO:0000313" key="7">
    <source>
        <dbReference type="Proteomes" id="UP000289340"/>
    </source>
</evidence>
<dbReference type="FunFam" id="1.10.287.890:FF:000004">
    <property type="entry name" value="Uncharacterized protein"/>
    <property type="match status" value="1"/>
</dbReference>
<proteinExistence type="inferred from homology"/>
<dbReference type="Gene3D" id="3.40.50.300">
    <property type="entry name" value="P-loop containing nucleotide triphosphate hydrolases"/>
    <property type="match status" value="1"/>
</dbReference>
<evidence type="ECO:0000256" key="4">
    <source>
        <dbReference type="ARBA" id="ARBA00022741"/>
    </source>
</evidence>
<keyword evidence="7" id="KW-1185">Reference proteome</keyword>
<keyword evidence="4" id="KW-0547">Nucleotide-binding</keyword>
<comment type="similarity">
    <text evidence="1">Belongs to the IPP transferase family.</text>
</comment>
<dbReference type="GO" id="GO:0005524">
    <property type="term" value="F:ATP binding"/>
    <property type="evidence" value="ECO:0007669"/>
    <property type="project" value="UniProtKB-KW"/>
</dbReference>
<dbReference type="EMBL" id="QZWG01000015">
    <property type="protein sequence ID" value="RZB63979.1"/>
    <property type="molecule type" value="Genomic_DNA"/>
</dbReference>
<dbReference type="InterPro" id="IPR039657">
    <property type="entry name" value="Dimethylallyltransferase"/>
</dbReference>
<dbReference type="GO" id="GO:0009691">
    <property type="term" value="P:cytokinin biosynthetic process"/>
    <property type="evidence" value="ECO:0007669"/>
    <property type="project" value="UniProtKB-KW"/>
</dbReference>
<organism evidence="6 7">
    <name type="scientific">Glycine soja</name>
    <name type="common">Wild soybean</name>
    <dbReference type="NCBI Taxonomy" id="3848"/>
    <lineage>
        <taxon>Eukaryota</taxon>
        <taxon>Viridiplantae</taxon>
        <taxon>Streptophyta</taxon>
        <taxon>Embryophyta</taxon>
        <taxon>Tracheophyta</taxon>
        <taxon>Spermatophyta</taxon>
        <taxon>Magnoliopsida</taxon>
        <taxon>eudicotyledons</taxon>
        <taxon>Gunneridae</taxon>
        <taxon>Pentapetalae</taxon>
        <taxon>rosids</taxon>
        <taxon>fabids</taxon>
        <taxon>Fabales</taxon>
        <taxon>Fabaceae</taxon>
        <taxon>Papilionoideae</taxon>
        <taxon>50 kb inversion clade</taxon>
        <taxon>NPAAA clade</taxon>
        <taxon>indigoferoid/millettioid clade</taxon>
        <taxon>Phaseoleae</taxon>
        <taxon>Glycine</taxon>
        <taxon>Glycine subgen. Soja</taxon>
    </lineage>
</organism>
<keyword evidence="2 6" id="KW-0808">Transferase</keyword>
<dbReference type="GO" id="GO:0006400">
    <property type="term" value="P:tRNA modification"/>
    <property type="evidence" value="ECO:0007669"/>
    <property type="project" value="TreeGrafter"/>
</dbReference>
<dbReference type="GO" id="GO:0052381">
    <property type="term" value="F:tRNA dimethylallyltransferase activity"/>
    <property type="evidence" value="ECO:0007669"/>
    <property type="project" value="UniProtKB-EC"/>
</dbReference>
<evidence type="ECO:0000313" key="6">
    <source>
        <dbReference type="EMBL" id="RZB63979.1"/>
    </source>
</evidence>
<keyword evidence="5" id="KW-0067">ATP-binding</keyword>
<evidence type="ECO:0000256" key="5">
    <source>
        <dbReference type="ARBA" id="ARBA00022840"/>
    </source>
</evidence>